<dbReference type="OrthoDB" id="1931260at2759"/>
<name>A0A067KB73_JATCU</name>
<dbReference type="InterPro" id="IPR045882">
    <property type="entry name" value="GPT1/2"/>
</dbReference>
<feature type="region of interest" description="Disordered" evidence="1">
    <location>
        <begin position="366"/>
        <end position="399"/>
    </location>
</feature>
<feature type="compositionally biased region" description="Low complexity" evidence="1">
    <location>
        <begin position="265"/>
        <end position="274"/>
    </location>
</feature>
<dbReference type="PANTHER" id="PTHR33737">
    <property type="entry name" value="OS05G0121800 PROTEIN"/>
    <property type="match status" value="1"/>
</dbReference>
<feature type="compositionally biased region" description="Low complexity" evidence="1">
    <location>
        <begin position="366"/>
        <end position="386"/>
    </location>
</feature>
<reference evidence="2 3" key="1">
    <citation type="journal article" date="2014" name="PLoS ONE">
        <title>Global Analysis of Gene Expression Profiles in Physic Nut (Jatropha curcas L.) Seedlings Exposed to Salt Stress.</title>
        <authorList>
            <person name="Zhang L."/>
            <person name="Zhang C."/>
            <person name="Wu P."/>
            <person name="Chen Y."/>
            <person name="Li M."/>
            <person name="Jiang H."/>
            <person name="Wu G."/>
        </authorList>
    </citation>
    <scope>NUCLEOTIDE SEQUENCE [LARGE SCALE GENOMIC DNA]</scope>
    <source>
        <strain evidence="3">cv. GZQX0401</strain>
        <tissue evidence="2">Young leaves</tissue>
    </source>
</reference>
<feature type="region of interest" description="Disordered" evidence="1">
    <location>
        <begin position="209"/>
        <end position="323"/>
    </location>
</feature>
<dbReference type="PANTHER" id="PTHR33737:SF2">
    <property type="entry name" value="OS12G0102700 PROTEIN"/>
    <property type="match status" value="1"/>
</dbReference>
<dbReference type="STRING" id="180498.A0A067KB73"/>
<dbReference type="Proteomes" id="UP000027138">
    <property type="component" value="Unassembled WGS sequence"/>
</dbReference>
<feature type="compositionally biased region" description="Basic and acidic residues" evidence="1">
    <location>
        <begin position="562"/>
        <end position="573"/>
    </location>
</feature>
<evidence type="ECO:0000256" key="1">
    <source>
        <dbReference type="SAM" id="MobiDB-lite"/>
    </source>
</evidence>
<protein>
    <submittedName>
        <fullName evidence="2">Uncharacterized protein</fullName>
    </submittedName>
</protein>
<dbReference type="AlphaFoldDB" id="A0A067KB73"/>
<feature type="compositionally biased region" description="Basic and acidic residues" evidence="1">
    <location>
        <begin position="33"/>
        <end position="46"/>
    </location>
</feature>
<organism evidence="2 3">
    <name type="scientific">Jatropha curcas</name>
    <name type="common">Barbados nut</name>
    <dbReference type="NCBI Taxonomy" id="180498"/>
    <lineage>
        <taxon>Eukaryota</taxon>
        <taxon>Viridiplantae</taxon>
        <taxon>Streptophyta</taxon>
        <taxon>Embryophyta</taxon>
        <taxon>Tracheophyta</taxon>
        <taxon>Spermatophyta</taxon>
        <taxon>Magnoliopsida</taxon>
        <taxon>eudicotyledons</taxon>
        <taxon>Gunneridae</taxon>
        <taxon>Pentapetalae</taxon>
        <taxon>rosids</taxon>
        <taxon>fabids</taxon>
        <taxon>Malpighiales</taxon>
        <taxon>Euphorbiaceae</taxon>
        <taxon>Crotonoideae</taxon>
        <taxon>Jatropheae</taxon>
        <taxon>Jatropha</taxon>
    </lineage>
</organism>
<proteinExistence type="predicted"/>
<feature type="compositionally biased region" description="Low complexity" evidence="1">
    <location>
        <begin position="282"/>
        <end position="300"/>
    </location>
</feature>
<dbReference type="GO" id="GO:0008017">
    <property type="term" value="F:microtubule binding"/>
    <property type="evidence" value="ECO:0007669"/>
    <property type="project" value="InterPro"/>
</dbReference>
<accession>A0A067KB73</accession>
<evidence type="ECO:0000313" key="2">
    <source>
        <dbReference type="EMBL" id="KDP29074.1"/>
    </source>
</evidence>
<sequence length="727" mass="78310">MSESEANFGFEDKSLSLIDVSFEDDCLYNSPPRDYRTPHLSDKQTENKNVQLLDVQDGEESLEDDKQVIQPLESTEQEKMRKNEKYNLRNSLAWDSAFFTSAGVLEPEEISNMIEGTEKVGKVHVLPGIEEDVRRSIDSISTLVTDISTIETLEDDLFGDIRASIQKSSKAANAAISHCKAGSRVNDGQLIKLTLLSASERVTIVTQNKLKTKKSPKKPNVIIKGSGKMANQVSPNPQAPKACRGSKLPTMGGSRNAVPNPKPPLKSSLRSSLASKKELTTSSSADSSGSLSSDSSSKHSFNTVKRKIDPKPGNHLSNISTIKTTLTNKNQSISRHISPYMKSVTKLSSSISPSSSISEWSLESFSPTSSLNRRSNSSRPSIDISSCENASDNGDFPQVLDSQIHSSDKCSVKQGTQVTRLSSEHVKRVPIRSGALADSESTKPSGLRLPSPKIGFFDGARSAVRSPSGLARNGTANGTSVASNEAKLGKLQPARTVVAARGTKTGLQPAPGNKGKPPFPLQETSNAAPKVCSVSRNGKCSPGMPPKLQNRMSPGNGGKSSLKADKISPKECHTSVNNQPINYGERNGSLDKDKMSPQNESNGSIKVAGLGAIHDLSSLSGDENIILQKVAENAIDDQKNNLYSPLVANEKEQTYFGDAVGDMALQLEAVDIYKEIQQKPVLDYSSFNHVNESREVDTSPPRDSAKLFRPAPALNHTEGVALEIDES</sequence>
<evidence type="ECO:0000313" key="3">
    <source>
        <dbReference type="Proteomes" id="UP000027138"/>
    </source>
</evidence>
<feature type="compositionally biased region" description="Polar residues" evidence="1">
    <location>
        <begin position="474"/>
        <end position="483"/>
    </location>
</feature>
<dbReference type="EMBL" id="KK914761">
    <property type="protein sequence ID" value="KDP29074.1"/>
    <property type="molecule type" value="Genomic_DNA"/>
</dbReference>
<feature type="region of interest" description="Disordered" evidence="1">
    <location>
        <begin position="28"/>
        <end position="48"/>
    </location>
</feature>
<gene>
    <name evidence="2" type="ORF">JCGZ_16463</name>
</gene>
<feature type="region of interest" description="Disordered" evidence="1">
    <location>
        <begin position="469"/>
        <end position="601"/>
    </location>
</feature>
<keyword evidence="3" id="KW-1185">Reference proteome</keyword>
<feature type="region of interest" description="Disordered" evidence="1">
    <location>
        <begin position="432"/>
        <end position="452"/>
    </location>
</feature>